<dbReference type="HOGENOM" id="CLU_102834_0_0_6"/>
<sequence>MFLHASIQWYGVISVFVLCGLFMLAQKSQADPLLNTDDASITTAHHCQLETSYSSFKAGARSYQVTPACNLDQNLEVSIGYHSTQDMDRVRGFSAQAKTVLKPLEDDWGIATSLMVSRDKPSEQGADLDWFLNVPISFHFLDQRLALHSNLGYQYAHDHTRQLRWGIASNYALTDRLGLSAEAYNQDRQAPFFQTAIHYSLIPNVLTLVAAYGDRLDAFRQRWFGFGLSFSPASS</sequence>
<gene>
    <name evidence="1" type="ORF">F904_02493</name>
</gene>
<accession>N9L8G6</accession>
<dbReference type="Proteomes" id="UP000013261">
    <property type="component" value="Unassembled WGS sequence"/>
</dbReference>
<dbReference type="OrthoDB" id="6710748at2"/>
<dbReference type="PATRIC" id="fig|1217703.3.peg.2419"/>
<evidence type="ECO:0000313" key="1">
    <source>
        <dbReference type="EMBL" id="ENW92552.1"/>
    </source>
</evidence>
<name>N9L8G6_9GAMM</name>
<keyword evidence="2" id="KW-1185">Reference proteome</keyword>
<proteinExistence type="predicted"/>
<organism evidence="1 2">
    <name type="scientific">Acinetobacter dispersus</name>
    <dbReference type="NCBI Taxonomy" id="70348"/>
    <lineage>
        <taxon>Bacteria</taxon>
        <taxon>Pseudomonadati</taxon>
        <taxon>Pseudomonadota</taxon>
        <taxon>Gammaproteobacteria</taxon>
        <taxon>Moraxellales</taxon>
        <taxon>Moraxellaceae</taxon>
        <taxon>Acinetobacter</taxon>
    </lineage>
</organism>
<comment type="caution">
    <text evidence="1">The sequence shown here is derived from an EMBL/GenBank/DDBJ whole genome shotgun (WGS) entry which is preliminary data.</text>
</comment>
<dbReference type="eggNOG" id="ENOG502ZAP2">
    <property type="taxonomic scope" value="Bacteria"/>
</dbReference>
<dbReference type="RefSeq" id="WP_005189655.1">
    <property type="nucleotide sequence ID" value="NZ_KB850050.1"/>
</dbReference>
<reference evidence="1 2" key="1">
    <citation type="submission" date="2013-02" db="EMBL/GenBank/DDBJ databases">
        <title>The Genome Sequence of Acinetobacter sp. ANC 4105.</title>
        <authorList>
            <consortium name="The Broad Institute Genome Sequencing Platform"/>
            <consortium name="The Broad Institute Genome Sequencing Center for Infectious Disease"/>
            <person name="Cerqueira G."/>
            <person name="Feldgarden M."/>
            <person name="Courvalin P."/>
            <person name="Perichon B."/>
            <person name="Grillot-Courvalin C."/>
            <person name="Clermont D."/>
            <person name="Rocha E."/>
            <person name="Yoon E.-J."/>
            <person name="Nemec A."/>
            <person name="Walker B."/>
            <person name="Young S.K."/>
            <person name="Zeng Q."/>
            <person name="Gargeya S."/>
            <person name="Fitzgerald M."/>
            <person name="Haas B."/>
            <person name="Abouelleil A."/>
            <person name="Alvarado L."/>
            <person name="Arachchi H.M."/>
            <person name="Berlin A.M."/>
            <person name="Chapman S.B."/>
            <person name="Dewar J."/>
            <person name="Goldberg J."/>
            <person name="Griggs A."/>
            <person name="Gujja S."/>
            <person name="Hansen M."/>
            <person name="Howarth C."/>
            <person name="Imamovic A."/>
            <person name="Larimer J."/>
            <person name="McCowan C."/>
            <person name="Murphy C."/>
            <person name="Neiman D."/>
            <person name="Pearson M."/>
            <person name="Priest M."/>
            <person name="Roberts A."/>
            <person name="Saif S."/>
            <person name="Shea T."/>
            <person name="Sisk P."/>
            <person name="Sykes S."/>
            <person name="Wortman J."/>
            <person name="Nusbaum C."/>
            <person name="Birren B."/>
        </authorList>
    </citation>
    <scope>NUCLEOTIDE SEQUENCE [LARGE SCALE GENOMIC DNA]</scope>
    <source>
        <strain evidence="1 2">ANC 4105</strain>
    </source>
</reference>
<dbReference type="AlphaFoldDB" id="N9L8G6"/>
<dbReference type="EMBL" id="APRL01000013">
    <property type="protein sequence ID" value="ENW92552.1"/>
    <property type="molecule type" value="Genomic_DNA"/>
</dbReference>
<evidence type="ECO:0000313" key="2">
    <source>
        <dbReference type="Proteomes" id="UP000013261"/>
    </source>
</evidence>
<protein>
    <submittedName>
        <fullName evidence="1">Uncharacterized protein</fullName>
    </submittedName>
</protein>